<evidence type="ECO:0000256" key="1">
    <source>
        <dbReference type="SAM" id="MobiDB-lite"/>
    </source>
</evidence>
<dbReference type="InterPro" id="IPR011704">
    <property type="entry name" value="ATPase_dyneun-rel_AAA"/>
</dbReference>
<evidence type="ECO:0000313" key="3">
    <source>
        <dbReference type="EMBL" id="SHJ79037.1"/>
    </source>
</evidence>
<dbReference type="GO" id="GO:0005524">
    <property type="term" value="F:ATP binding"/>
    <property type="evidence" value="ECO:0007669"/>
    <property type="project" value="InterPro"/>
</dbReference>
<proteinExistence type="predicted"/>
<dbReference type="SMART" id="SM00382">
    <property type="entry name" value="AAA"/>
    <property type="match status" value="1"/>
</dbReference>
<dbReference type="STRING" id="758803.SAMN05421803_109213"/>
<dbReference type="EMBL" id="FQZK01000009">
    <property type="protein sequence ID" value="SHJ79037.1"/>
    <property type="molecule type" value="Genomic_DNA"/>
</dbReference>
<evidence type="ECO:0000313" key="4">
    <source>
        <dbReference type="Proteomes" id="UP000184452"/>
    </source>
</evidence>
<dbReference type="AlphaFoldDB" id="A0A1M6M6E3"/>
<evidence type="ECO:0000259" key="2">
    <source>
        <dbReference type="SMART" id="SM00382"/>
    </source>
</evidence>
<dbReference type="CDD" id="cd00009">
    <property type="entry name" value="AAA"/>
    <property type="match status" value="1"/>
</dbReference>
<protein>
    <submittedName>
        <fullName evidence="3">AAA domain (Dynein-related subfamily)</fullName>
    </submittedName>
</protein>
<dbReference type="Pfam" id="PF07728">
    <property type="entry name" value="AAA_5"/>
    <property type="match status" value="1"/>
</dbReference>
<dbReference type="Gene3D" id="3.40.50.300">
    <property type="entry name" value="P-loop containing nucleotide triphosphate hydrolases"/>
    <property type="match status" value="1"/>
</dbReference>
<keyword evidence="4" id="KW-1185">Reference proteome</keyword>
<reference evidence="3 4" key="1">
    <citation type="submission" date="2016-11" db="EMBL/GenBank/DDBJ databases">
        <authorList>
            <person name="Jaros S."/>
            <person name="Januszkiewicz K."/>
            <person name="Wedrychowicz H."/>
        </authorList>
    </citation>
    <scope>NUCLEOTIDE SEQUENCE [LARGE SCALE GENOMIC DNA]</scope>
    <source>
        <strain evidence="3 4">CGMCC 4.5723</strain>
    </source>
</reference>
<gene>
    <name evidence="3" type="ORF">SAMN05421803_109213</name>
</gene>
<sequence length="377" mass="40768">MSVNGASGGGARAHDTPPAWWVFHGTGIPHERARMPEPPPWREYGGGPALPDPPAERGDRRILGALPPVPGTGPGPGSERGDFLDKVNAALILRRPLLLTGPPGIGKSTLAYQIARELGLGRVLVWGVNSSSTVRSSLYSYDPISQIHDLNLENTLRRAEPSGGLSEQDVLRLSAERIGRYLALGPLGTAFLPYRRPRVLLVDDFDLGDFDLSGDLLHLFESGGYTVPELERLSPLTGDDPVTVGVDDPGRTAPVTRGRVVCSAFPVVVLTCNSDRELSPAFLRRTIPVRAVLPSEEELMRLVLHHFDFRGEDVPDVVPQLVGEFARRGAEGGLAIDQLLNAVRLVSTAAPGTGRLSPDRMRHLTGILWHHLTDRLG</sequence>
<feature type="domain" description="AAA+ ATPase" evidence="2">
    <location>
        <begin position="93"/>
        <end position="297"/>
    </location>
</feature>
<dbReference type="GO" id="GO:0016887">
    <property type="term" value="F:ATP hydrolysis activity"/>
    <property type="evidence" value="ECO:0007669"/>
    <property type="project" value="InterPro"/>
</dbReference>
<organism evidence="3 4">
    <name type="scientific">Nocardiopsis flavescens</name>
    <dbReference type="NCBI Taxonomy" id="758803"/>
    <lineage>
        <taxon>Bacteria</taxon>
        <taxon>Bacillati</taxon>
        <taxon>Actinomycetota</taxon>
        <taxon>Actinomycetes</taxon>
        <taxon>Streptosporangiales</taxon>
        <taxon>Nocardiopsidaceae</taxon>
        <taxon>Nocardiopsis</taxon>
    </lineage>
</organism>
<dbReference type="InterPro" id="IPR027417">
    <property type="entry name" value="P-loop_NTPase"/>
</dbReference>
<dbReference type="Proteomes" id="UP000184452">
    <property type="component" value="Unassembled WGS sequence"/>
</dbReference>
<dbReference type="InterPro" id="IPR003593">
    <property type="entry name" value="AAA+_ATPase"/>
</dbReference>
<dbReference type="SUPFAM" id="SSF52540">
    <property type="entry name" value="P-loop containing nucleoside triphosphate hydrolases"/>
    <property type="match status" value="1"/>
</dbReference>
<accession>A0A1M6M6E3</accession>
<name>A0A1M6M6E3_9ACTN</name>
<feature type="region of interest" description="Disordered" evidence="1">
    <location>
        <begin position="35"/>
        <end position="60"/>
    </location>
</feature>